<feature type="domain" description="Teneurin-like YD-shell" evidence="2">
    <location>
        <begin position="7"/>
        <end position="119"/>
    </location>
</feature>
<evidence type="ECO:0000256" key="1">
    <source>
        <dbReference type="ARBA" id="ARBA00022737"/>
    </source>
</evidence>
<evidence type="ECO:0000259" key="2">
    <source>
        <dbReference type="Pfam" id="PF25023"/>
    </source>
</evidence>
<protein>
    <recommendedName>
        <fullName evidence="2">Teneurin-like YD-shell domain-containing protein</fullName>
    </recommendedName>
</protein>
<evidence type="ECO:0000313" key="4">
    <source>
        <dbReference type="Proteomes" id="UP000271889"/>
    </source>
</evidence>
<evidence type="ECO:0000313" key="3">
    <source>
        <dbReference type="EMBL" id="VDK73978.1"/>
    </source>
</evidence>
<keyword evidence="4" id="KW-1185">Reference proteome</keyword>
<reference evidence="3 4" key="1">
    <citation type="submission" date="2018-11" db="EMBL/GenBank/DDBJ databases">
        <authorList>
            <consortium name="Pathogen Informatics"/>
        </authorList>
    </citation>
    <scope>NUCLEOTIDE SEQUENCE [LARGE SCALE GENOMIC DNA]</scope>
</reference>
<keyword evidence="1" id="KW-0677">Repeat</keyword>
<proteinExistence type="predicted"/>
<dbReference type="AlphaFoldDB" id="A0A3P6U5L4"/>
<sequence>MILVDKAFVAAEDSDEKLLEWVTADEQHHVLREYDQYGRVVREMCDGSTTKYVYQADHAVAVTSPEHIVNLTWQGPLLVSSSERRMSKKGWRDSSFAIEHDELLRPTSIQAVIAGTAVEPIQVSRWDLEFAAAPVDYGRLTV</sequence>
<dbReference type="InterPro" id="IPR056823">
    <property type="entry name" value="TEN-like_YD-shell"/>
</dbReference>
<gene>
    <name evidence="3" type="ORF">CGOC_LOCUS6985</name>
</gene>
<organism evidence="3 4">
    <name type="scientific">Cylicostephanus goldi</name>
    <name type="common">Nematode worm</name>
    <dbReference type="NCBI Taxonomy" id="71465"/>
    <lineage>
        <taxon>Eukaryota</taxon>
        <taxon>Metazoa</taxon>
        <taxon>Ecdysozoa</taxon>
        <taxon>Nematoda</taxon>
        <taxon>Chromadorea</taxon>
        <taxon>Rhabditida</taxon>
        <taxon>Rhabditina</taxon>
        <taxon>Rhabditomorpha</taxon>
        <taxon>Strongyloidea</taxon>
        <taxon>Strongylidae</taxon>
        <taxon>Cylicostephanus</taxon>
    </lineage>
</organism>
<dbReference type="Proteomes" id="UP000271889">
    <property type="component" value="Unassembled WGS sequence"/>
</dbReference>
<dbReference type="EMBL" id="UYRV01023650">
    <property type="protein sequence ID" value="VDK73978.1"/>
    <property type="molecule type" value="Genomic_DNA"/>
</dbReference>
<dbReference type="Pfam" id="PF25023">
    <property type="entry name" value="TEN_YD-shell"/>
    <property type="match status" value="1"/>
</dbReference>
<accession>A0A3P6U5L4</accession>
<name>A0A3P6U5L4_CYLGO</name>